<evidence type="ECO:0000256" key="1">
    <source>
        <dbReference type="SAM" id="MobiDB-lite"/>
    </source>
</evidence>
<dbReference type="Gene3D" id="1.10.10.10">
    <property type="entry name" value="Winged helix-like DNA-binding domain superfamily/Winged helix DNA-binding domain"/>
    <property type="match status" value="1"/>
</dbReference>
<dbReference type="CDD" id="cd06170">
    <property type="entry name" value="LuxR_C_like"/>
    <property type="match status" value="1"/>
</dbReference>
<dbReference type="GO" id="GO:0003677">
    <property type="term" value="F:DNA binding"/>
    <property type="evidence" value="ECO:0007669"/>
    <property type="project" value="InterPro"/>
</dbReference>
<dbReference type="SMART" id="SM00421">
    <property type="entry name" value="HTH_LUXR"/>
    <property type="match status" value="1"/>
</dbReference>
<feature type="region of interest" description="Disordered" evidence="1">
    <location>
        <begin position="1"/>
        <end position="28"/>
    </location>
</feature>
<dbReference type="InterPro" id="IPR016032">
    <property type="entry name" value="Sig_transdc_resp-reg_C-effctor"/>
</dbReference>
<dbReference type="Pfam" id="PF00196">
    <property type="entry name" value="GerE"/>
    <property type="match status" value="1"/>
</dbReference>
<proteinExistence type="predicted"/>
<dbReference type="AlphaFoldDB" id="A0A7Y0G8G5"/>
<dbReference type="PRINTS" id="PR00038">
    <property type="entry name" value="HTHLUXR"/>
</dbReference>
<accession>A0A7Y0G8G5</accession>
<dbReference type="EMBL" id="JABBGM010000002">
    <property type="protein sequence ID" value="NML92855.1"/>
    <property type="molecule type" value="Genomic_DNA"/>
</dbReference>
<organism evidence="3 4">
    <name type="scientific">Novosphingobium olei</name>
    <dbReference type="NCBI Taxonomy" id="2728851"/>
    <lineage>
        <taxon>Bacteria</taxon>
        <taxon>Pseudomonadati</taxon>
        <taxon>Pseudomonadota</taxon>
        <taxon>Alphaproteobacteria</taxon>
        <taxon>Sphingomonadales</taxon>
        <taxon>Sphingomonadaceae</taxon>
        <taxon>Novosphingobium</taxon>
    </lineage>
</organism>
<dbReference type="RefSeq" id="WP_169492139.1">
    <property type="nucleotide sequence ID" value="NZ_JABBGM010000002.1"/>
</dbReference>
<evidence type="ECO:0000259" key="2">
    <source>
        <dbReference type="PROSITE" id="PS50043"/>
    </source>
</evidence>
<sequence>MPRSKAERPITLTFRSNQPRSSAHSSWFREERSHRQRIIFKRAKYISAISKLSDRQRQILNLLMEGKPNKIVADILGIGHRTVKSHR</sequence>
<dbReference type="Proteomes" id="UP000583556">
    <property type="component" value="Unassembled WGS sequence"/>
</dbReference>
<dbReference type="InterPro" id="IPR000792">
    <property type="entry name" value="Tscrpt_reg_LuxR_C"/>
</dbReference>
<dbReference type="GO" id="GO:0006355">
    <property type="term" value="P:regulation of DNA-templated transcription"/>
    <property type="evidence" value="ECO:0007669"/>
    <property type="project" value="InterPro"/>
</dbReference>
<reference evidence="3 4" key="1">
    <citation type="submission" date="2020-04" db="EMBL/GenBank/DDBJ databases">
        <title>Novosphingobium sp. TW-4 isolated from soil.</title>
        <authorList>
            <person name="Dahal R.H."/>
            <person name="Chaudhary D.K."/>
        </authorList>
    </citation>
    <scope>NUCLEOTIDE SEQUENCE [LARGE SCALE GENOMIC DNA]</scope>
    <source>
        <strain evidence="3 4">TW-4</strain>
    </source>
</reference>
<dbReference type="InterPro" id="IPR036388">
    <property type="entry name" value="WH-like_DNA-bd_sf"/>
</dbReference>
<comment type="caution">
    <text evidence="3">The sequence shown here is derived from an EMBL/GenBank/DDBJ whole genome shotgun (WGS) entry which is preliminary data.</text>
</comment>
<keyword evidence="4" id="KW-1185">Reference proteome</keyword>
<evidence type="ECO:0000313" key="3">
    <source>
        <dbReference type="EMBL" id="NML92855.1"/>
    </source>
</evidence>
<evidence type="ECO:0000313" key="4">
    <source>
        <dbReference type="Proteomes" id="UP000583556"/>
    </source>
</evidence>
<dbReference type="PROSITE" id="PS50043">
    <property type="entry name" value="HTH_LUXR_2"/>
    <property type="match status" value="1"/>
</dbReference>
<gene>
    <name evidence="3" type="ORF">HHL27_04115</name>
</gene>
<feature type="domain" description="HTH luxR-type" evidence="2">
    <location>
        <begin position="45"/>
        <end position="87"/>
    </location>
</feature>
<feature type="compositionally biased region" description="Polar residues" evidence="1">
    <location>
        <begin position="13"/>
        <end position="25"/>
    </location>
</feature>
<dbReference type="SUPFAM" id="SSF46894">
    <property type="entry name" value="C-terminal effector domain of the bipartite response regulators"/>
    <property type="match status" value="1"/>
</dbReference>
<protein>
    <submittedName>
        <fullName evidence="3">Helix-turn-helix transcriptional regulator</fullName>
    </submittedName>
</protein>
<name>A0A7Y0G8G5_9SPHN</name>